<dbReference type="EMBL" id="WIGM01000027">
    <property type="protein sequence ID" value="KAF6843988.1"/>
    <property type="molecule type" value="Genomic_DNA"/>
</dbReference>
<reference evidence="1" key="1">
    <citation type="journal article" date="2020" name="Phytopathology">
        <title>Genome Sequence Resources of Colletotrichum truncatum, C. plurivorum, C. musicola, and C. sojae: Four Species Pathogenic to Soybean (Glycine max).</title>
        <authorList>
            <person name="Rogerio F."/>
            <person name="Boufleur T.R."/>
            <person name="Ciampi-Guillardi M."/>
            <person name="Sukno S.A."/>
            <person name="Thon M.R."/>
            <person name="Massola Junior N.S."/>
            <person name="Baroncelli R."/>
        </authorList>
    </citation>
    <scope>NUCLEOTIDE SEQUENCE</scope>
    <source>
        <strain evidence="1">LFN0074</strain>
    </source>
</reference>
<sequence>MCYSLQVSNLGPHLKRFDRPPLRQSIVRTRVVPGRLVSLGQGRDAYTTITYIPITSNATHHGDFWSLHRVLVRGQDWKQALARSVAARALRKVTRRLNDGSRTG</sequence>
<evidence type="ECO:0000313" key="2">
    <source>
        <dbReference type="Proteomes" id="UP000639643"/>
    </source>
</evidence>
<dbReference type="Proteomes" id="UP000639643">
    <property type="component" value="Unassembled WGS sequence"/>
</dbReference>
<name>A0A8H6U7Z6_9PEZI</name>
<dbReference type="AlphaFoldDB" id="A0A8H6U7Z6"/>
<protein>
    <submittedName>
        <fullName evidence="1">Uncharacterized protein</fullName>
    </submittedName>
</protein>
<organism evidence="1 2">
    <name type="scientific">Colletotrichum musicola</name>
    <dbReference type="NCBI Taxonomy" id="2175873"/>
    <lineage>
        <taxon>Eukaryota</taxon>
        <taxon>Fungi</taxon>
        <taxon>Dikarya</taxon>
        <taxon>Ascomycota</taxon>
        <taxon>Pezizomycotina</taxon>
        <taxon>Sordariomycetes</taxon>
        <taxon>Hypocreomycetidae</taxon>
        <taxon>Glomerellales</taxon>
        <taxon>Glomerellaceae</taxon>
        <taxon>Colletotrichum</taxon>
        <taxon>Colletotrichum orchidearum species complex</taxon>
    </lineage>
</organism>
<keyword evidence="2" id="KW-1185">Reference proteome</keyword>
<proteinExistence type="predicted"/>
<comment type="caution">
    <text evidence="1">The sequence shown here is derived from an EMBL/GenBank/DDBJ whole genome shotgun (WGS) entry which is preliminary data.</text>
</comment>
<evidence type="ECO:0000313" key="1">
    <source>
        <dbReference type="EMBL" id="KAF6843988.1"/>
    </source>
</evidence>
<gene>
    <name evidence="1" type="ORF">CMUS01_01567</name>
</gene>
<accession>A0A8H6U7Z6</accession>